<keyword evidence="2" id="KW-0812">Transmembrane</keyword>
<evidence type="ECO:0000313" key="4">
    <source>
        <dbReference type="Proteomes" id="UP000189670"/>
    </source>
</evidence>
<feature type="coiled-coil region" evidence="1">
    <location>
        <begin position="30"/>
        <end position="57"/>
    </location>
</feature>
<feature type="non-terminal residue" evidence="3">
    <location>
        <position position="216"/>
    </location>
</feature>
<keyword evidence="2" id="KW-0472">Membrane</keyword>
<sequence length="216" mass="26087">MKETEQQIATSPELQMISLLSSNYSFDSRFDRMQSRMDELNKNQATMQHQLDKVSGNQEVMQTQLGNFQEQLRDIKIDMDRRFTESRADMLDRFSQVDKRFEQVDKRFEQVDKRFEQVDKRFEQVDKRFEQVDKRFEQVDKQLKNIVEKIDERFDKFDEKFNKIGDKFDEKFNKIGEKLDYRDDRQRKFTLRMFSIAISISSLSVLGVLVKILNFI</sequence>
<dbReference type="EMBL" id="ATBP01002182">
    <property type="protein sequence ID" value="ETR66174.1"/>
    <property type="molecule type" value="Genomic_DNA"/>
</dbReference>
<keyword evidence="2" id="KW-1133">Transmembrane helix</keyword>
<organism evidence="3 4">
    <name type="scientific">Candidatus Magnetoglobus multicellularis str. Araruama</name>
    <dbReference type="NCBI Taxonomy" id="890399"/>
    <lineage>
        <taxon>Bacteria</taxon>
        <taxon>Pseudomonadati</taxon>
        <taxon>Thermodesulfobacteriota</taxon>
        <taxon>Desulfobacteria</taxon>
        <taxon>Desulfobacterales</taxon>
        <taxon>Desulfobacteraceae</taxon>
        <taxon>Candidatus Magnetoglobus</taxon>
    </lineage>
</organism>
<comment type="caution">
    <text evidence="3">The sequence shown here is derived from an EMBL/GenBank/DDBJ whole genome shotgun (WGS) entry which is preliminary data.</text>
</comment>
<reference evidence="4" key="1">
    <citation type="submission" date="2012-11" db="EMBL/GenBank/DDBJ databases">
        <authorList>
            <person name="Lucero-Rivera Y.E."/>
            <person name="Tovar-Ramirez D."/>
        </authorList>
    </citation>
    <scope>NUCLEOTIDE SEQUENCE [LARGE SCALE GENOMIC DNA]</scope>
    <source>
        <strain evidence="4">Araruama</strain>
    </source>
</reference>
<evidence type="ECO:0000256" key="2">
    <source>
        <dbReference type="SAM" id="Phobius"/>
    </source>
</evidence>
<gene>
    <name evidence="3" type="ORF">OMM_13146</name>
</gene>
<dbReference type="Gene3D" id="6.10.250.2540">
    <property type="match status" value="2"/>
</dbReference>
<name>A0A1V1NUD4_9BACT</name>
<proteinExistence type="predicted"/>
<dbReference type="SUPFAM" id="SSF57997">
    <property type="entry name" value="Tropomyosin"/>
    <property type="match status" value="1"/>
</dbReference>
<dbReference type="Proteomes" id="UP000189670">
    <property type="component" value="Unassembled WGS sequence"/>
</dbReference>
<accession>A0A1V1NUD4</accession>
<feature type="transmembrane region" description="Helical" evidence="2">
    <location>
        <begin position="191"/>
        <end position="213"/>
    </location>
</feature>
<evidence type="ECO:0000256" key="1">
    <source>
        <dbReference type="SAM" id="Coils"/>
    </source>
</evidence>
<evidence type="ECO:0000313" key="3">
    <source>
        <dbReference type="EMBL" id="ETR66174.1"/>
    </source>
</evidence>
<keyword evidence="1" id="KW-0175">Coiled coil</keyword>
<evidence type="ECO:0008006" key="5">
    <source>
        <dbReference type="Google" id="ProtNLM"/>
    </source>
</evidence>
<protein>
    <recommendedName>
        <fullName evidence="5">t-SNARE coiled-coil homology domain-containing protein</fullName>
    </recommendedName>
</protein>
<dbReference type="AlphaFoldDB" id="A0A1V1NUD4"/>